<comment type="similarity">
    <text evidence="4">Belongs to the HypA/HybF family.</text>
</comment>
<evidence type="ECO:0000313" key="5">
    <source>
        <dbReference type="EMBL" id="WEK37974.1"/>
    </source>
</evidence>
<sequence length="113" mass="12707">MHELSIVMGIVDIAEEHARREGAQSVEEIELEIGCLTTVEMEAFESAWKQAVKTTILEHSVKTIHRTPGRAGCLECAAEFPLENLYDACPDCQGHFLQIYQGKELRVRSLVIH</sequence>
<feature type="binding site" evidence="4">
    <location>
        <position position="92"/>
    </location>
    <ligand>
        <name>Zn(2+)</name>
        <dbReference type="ChEBI" id="CHEBI:29105"/>
    </ligand>
</feature>
<evidence type="ECO:0000256" key="1">
    <source>
        <dbReference type="ARBA" id="ARBA00022596"/>
    </source>
</evidence>
<keyword evidence="1 4" id="KW-0533">Nickel</keyword>
<dbReference type="AlphaFoldDB" id="A0AAJ5WV47"/>
<dbReference type="EMBL" id="CP119311">
    <property type="protein sequence ID" value="WEK37974.1"/>
    <property type="molecule type" value="Genomic_DNA"/>
</dbReference>
<dbReference type="HAMAP" id="MF_00213">
    <property type="entry name" value="HypA_HybF"/>
    <property type="match status" value="1"/>
</dbReference>
<dbReference type="PIRSF" id="PIRSF004761">
    <property type="entry name" value="Hydrgn_mat_HypA"/>
    <property type="match status" value="1"/>
</dbReference>
<feature type="binding site" evidence="4">
    <location>
        <position position="76"/>
    </location>
    <ligand>
        <name>Zn(2+)</name>
        <dbReference type="ChEBI" id="CHEBI:29105"/>
    </ligand>
</feature>
<proteinExistence type="inferred from homology"/>
<feature type="binding site" evidence="4">
    <location>
        <position position="73"/>
    </location>
    <ligand>
        <name>Zn(2+)</name>
        <dbReference type="ChEBI" id="CHEBI:29105"/>
    </ligand>
</feature>
<dbReference type="GO" id="GO:0016151">
    <property type="term" value="F:nickel cation binding"/>
    <property type="evidence" value="ECO:0007669"/>
    <property type="project" value="UniProtKB-UniRule"/>
</dbReference>
<dbReference type="Pfam" id="PF01155">
    <property type="entry name" value="HypA"/>
    <property type="match status" value="1"/>
</dbReference>
<comment type="function">
    <text evidence="4">Involved in the maturation of [NiFe] hydrogenases. Required for nickel insertion into the metal center of the hydrogenase.</text>
</comment>
<keyword evidence="2 4" id="KW-0479">Metal-binding</keyword>
<dbReference type="PANTHER" id="PTHR34535:SF3">
    <property type="entry name" value="HYDROGENASE MATURATION FACTOR HYPA"/>
    <property type="match status" value="1"/>
</dbReference>
<reference evidence="5" key="1">
    <citation type="submission" date="2023-03" db="EMBL/GenBank/DDBJ databases">
        <title>Andean soil-derived lignocellulolytic bacterial consortium as a source of novel taxa and putative plastic-active enzymes.</title>
        <authorList>
            <person name="Diaz-Garcia L."/>
            <person name="Chuvochina M."/>
            <person name="Feuerriegel G."/>
            <person name="Bunk B."/>
            <person name="Sproer C."/>
            <person name="Streit W.R."/>
            <person name="Rodriguez L.M."/>
            <person name="Overmann J."/>
            <person name="Jimenez D.J."/>
        </authorList>
    </citation>
    <scope>NUCLEOTIDE SEQUENCE</scope>
    <source>
        <strain evidence="5">MAG 7</strain>
    </source>
</reference>
<evidence type="ECO:0000256" key="2">
    <source>
        <dbReference type="ARBA" id="ARBA00022723"/>
    </source>
</evidence>
<dbReference type="PANTHER" id="PTHR34535">
    <property type="entry name" value="HYDROGENASE MATURATION FACTOR HYPA"/>
    <property type="match status" value="1"/>
</dbReference>
<protein>
    <recommendedName>
        <fullName evidence="4">Hydrogenase maturation factor HypA</fullName>
    </recommendedName>
</protein>
<evidence type="ECO:0000256" key="4">
    <source>
        <dbReference type="HAMAP-Rule" id="MF_00213"/>
    </source>
</evidence>
<gene>
    <name evidence="4" type="primary">hypA</name>
    <name evidence="5" type="ORF">P0Y53_10730</name>
</gene>
<evidence type="ECO:0000313" key="6">
    <source>
        <dbReference type="Proteomes" id="UP001220610"/>
    </source>
</evidence>
<dbReference type="Proteomes" id="UP001220610">
    <property type="component" value="Chromosome"/>
</dbReference>
<name>A0AAJ5WV47_9BACT</name>
<organism evidence="5 6">
    <name type="scientific">Candidatus Pseudobacter hemicellulosilyticus</name>
    <dbReference type="NCBI Taxonomy" id="3121375"/>
    <lineage>
        <taxon>Bacteria</taxon>
        <taxon>Pseudomonadati</taxon>
        <taxon>Bacteroidota</taxon>
        <taxon>Chitinophagia</taxon>
        <taxon>Chitinophagales</taxon>
        <taxon>Chitinophagaceae</taxon>
        <taxon>Pseudobacter</taxon>
    </lineage>
</organism>
<dbReference type="Gene3D" id="3.30.2320.80">
    <property type="match status" value="1"/>
</dbReference>
<accession>A0AAJ5WV47</accession>
<feature type="binding site" evidence="4">
    <location>
        <position position="89"/>
    </location>
    <ligand>
        <name>Zn(2+)</name>
        <dbReference type="ChEBI" id="CHEBI:29105"/>
    </ligand>
</feature>
<dbReference type="InterPro" id="IPR000688">
    <property type="entry name" value="HypA/HybF"/>
</dbReference>
<dbReference type="GO" id="GO:0008270">
    <property type="term" value="F:zinc ion binding"/>
    <property type="evidence" value="ECO:0007669"/>
    <property type="project" value="UniProtKB-UniRule"/>
</dbReference>
<evidence type="ECO:0000256" key="3">
    <source>
        <dbReference type="ARBA" id="ARBA00022833"/>
    </source>
</evidence>
<feature type="binding site" evidence="4">
    <location>
        <position position="2"/>
    </location>
    <ligand>
        <name>Ni(2+)</name>
        <dbReference type="ChEBI" id="CHEBI:49786"/>
    </ligand>
</feature>
<dbReference type="GO" id="GO:0051604">
    <property type="term" value="P:protein maturation"/>
    <property type="evidence" value="ECO:0007669"/>
    <property type="project" value="InterPro"/>
</dbReference>
<keyword evidence="3 4" id="KW-0862">Zinc</keyword>